<dbReference type="EMBL" id="JBIEKR010000002">
    <property type="protein sequence ID" value="MFG6272071.1"/>
    <property type="molecule type" value="Genomic_DNA"/>
</dbReference>
<keyword evidence="3" id="KW-1185">Reference proteome</keyword>
<evidence type="ECO:0000313" key="2">
    <source>
        <dbReference type="EMBL" id="MFG6272071.1"/>
    </source>
</evidence>
<evidence type="ECO:0000256" key="1">
    <source>
        <dbReference type="SAM" id="SignalP"/>
    </source>
</evidence>
<gene>
    <name evidence="2" type="ORF">ACGTZG_02595</name>
</gene>
<dbReference type="RefSeq" id="WP_113856323.1">
    <property type="nucleotide sequence ID" value="NZ_CP011940.1"/>
</dbReference>
<dbReference type="Proteomes" id="UP001605989">
    <property type="component" value="Unassembled WGS sequence"/>
</dbReference>
<reference evidence="2 3" key="1">
    <citation type="submission" date="2024-10" db="EMBL/GenBank/DDBJ databases">
        <authorList>
            <person name="Sang B.-I."/>
            <person name="Prabhaharan D."/>
        </authorList>
    </citation>
    <scope>NUCLEOTIDE SEQUENCE [LARGE SCALE GENOMIC DNA]</scope>
    <source>
        <strain evidence="2 3">MH</strain>
    </source>
</reference>
<sequence>MKTVKWTHSIAVLALVIAAGFAFANGNVQATASTQAAKAAVHQASPVVTNGFANSYAQSTHHTSLY</sequence>
<feature type="chain" id="PRO_5046992156" evidence="1">
    <location>
        <begin position="25"/>
        <end position="66"/>
    </location>
</feature>
<keyword evidence="1" id="KW-0732">Signal</keyword>
<name>A0ABW7DL21_9FIRM</name>
<evidence type="ECO:0000313" key="3">
    <source>
        <dbReference type="Proteomes" id="UP001605989"/>
    </source>
</evidence>
<comment type="caution">
    <text evidence="2">The sequence shown here is derived from an EMBL/GenBank/DDBJ whole genome shotgun (WGS) entry which is preliminary data.</text>
</comment>
<protein>
    <submittedName>
        <fullName evidence="2">Uncharacterized protein</fullName>
    </submittedName>
</protein>
<accession>A0ABW7DL21</accession>
<feature type="signal peptide" evidence="1">
    <location>
        <begin position="1"/>
        <end position="24"/>
    </location>
</feature>
<organism evidence="2 3">
    <name type="scientific">Megasphaera hexanoica</name>
    <dbReference type="NCBI Taxonomy" id="1675036"/>
    <lineage>
        <taxon>Bacteria</taxon>
        <taxon>Bacillati</taxon>
        <taxon>Bacillota</taxon>
        <taxon>Negativicutes</taxon>
        <taxon>Veillonellales</taxon>
        <taxon>Veillonellaceae</taxon>
        <taxon>Megasphaera</taxon>
    </lineage>
</organism>
<proteinExistence type="predicted"/>